<dbReference type="SMART" id="SM00248">
    <property type="entry name" value="ANK"/>
    <property type="match status" value="3"/>
</dbReference>
<dbReference type="SUPFAM" id="SSF48403">
    <property type="entry name" value="Ankyrin repeat"/>
    <property type="match status" value="1"/>
</dbReference>
<dbReference type="PANTHER" id="PTHR24171">
    <property type="entry name" value="ANKYRIN REPEAT DOMAIN-CONTAINING PROTEIN 39-RELATED"/>
    <property type="match status" value="1"/>
</dbReference>
<feature type="compositionally biased region" description="Low complexity" evidence="4">
    <location>
        <begin position="15"/>
        <end position="27"/>
    </location>
</feature>
<dbReference type="InterPro" id="IPR036770">
    <property type="entry name" value="Ankyrin_rpt-contain_sf"/>
</dbReference>
<name>A0A2J8A1Y5_9CHLO</name>
<dbReference type="PROSITE" id="PS50297">
    <property type="entry name" value="ANK_REP_REGION"/>
    <property type="match status" value="1"/>
</dbReference>
<dbReference type="OrthoDB" id="540955at2759"/>
<comment type="caution">
    <text evidence="5">The sequence shown here is derived from an EMBL/GenBank/DDBJ whole genome shotgun (WGS) entry which is preliminary data.</text>
</comment>
<keyword evidence="6" id="KW-1185">Reference proteome</keyword>
<dbReference type="Proteomes" id="UP000236333">
    <property type="component" value="Unassembled WGS sequence"/>
</dbReference>
<evidence type="ECO:0000256" key="1">
    <source>
        <dbReference type="ARBA" id="ARBA00022737"/>
    </source>
</evidence>
<reference evidence="5 6" key="1">
    <citation type="journal article" date="2017" name="Mol. Biol. Evol.">
        <title>The 4-celled Tetrabaena socialis nuclear genome reveals the essential components for genetic control of cell number at the origin of multicellularity in the volvocine lineage.</title>
        <authorList>
            <person name="Featherston J."/>
            <person name="Arakaki Y."/>
            <person name="Hanschen E.R."/>
            <person name="Ferris P.J."/>
            <person name="Michod R.E."/>
            <person name="Olson B.J.S.C."/>
            <person name="Nozaki H."/>
            <person name="Durand P.M."/>
        </authorList>
    </citation>
    <scope>NUCLEOTIDE SEQUENCE [LARGE SCALE GENOMIC DNA]</scope>
    <source>
        <strain evidence="5 6">NIES-571</strain>
    </source>
</reference>
<proteinExistence type="predicted"/>
<keyword evidence="1" id="KW-0677">Repeat</keyword>
<dbReference type="InterPro" id="IPR002110">
    <property type="entry name" value="Ankyrin_rpt"/>
</dbReference>
<dbReference type="EMBL" id="PGGS01000231">
    <property type="protein sequence ID" value="PNH06520.1"/>
    <property type="molecule type" value="Genomic_DNA"/>
</dbReference>
<keyword evidence="2 3" id="KW-0040">ANK repeat</keyword>
<feature type="repeat" description="ANK" evidence="3">
    <location>
        <begin position="74"/>
        <end position="106"/>
    </location>
</feature>
<feature type="region of interest" description="Disordered" evidence="4">
    <location>
        <begin position="1"/>
        <end position="34"/>
    </location>
</feature>
<evidence type="ECO:0000256" key="4">
    <source>
        <dbReference type="SAM" id="MobiDB-lite"/>
    </source>
</evidence>
<dbReference type="Gene3D" id="1.25.40.20">
    <property type="entry name" value="Ankyrin repeat-containing domain"/>
    <property type="match status" value="1"/>
</dbReference>
<organism evidence="5 6">
    <name type="scientific">Tetrabaena socialis</name>
    <dbReference type="NCBI Taxonomy" id="47790"/>
    <lineage>
        <taxon>Eukaryota</taxon>
        <taxon>Viridiplantae</taxon>
        <taxon>Chlorophyta</taxon>
        <taxon>core chlorophytes</taxon>
        <taxon>Chlorophyceae</taxon>
        <taxon>CS clade</taxon>
        <taxon>Chlamydomonadales</taxon>
        <taxon>Tetrabaenaceae</taxon>
        <taxon>Tetrabaena</taxon>
    </lineage>
</organism>
<dbReference type="AlphaFoldDB" id="A0A2J8A1Y5"/>
<evidence type="ECO:0000256" key="2">
    <source>
        <dbReference type="ARBA" id="ARBA00023043"/>
    </source>
</evidence>
<dbReference type="PROSITE" id="PS50088">
    <property type="entry name" value="ANK_REPEAT"/>
    <property type="match status" value="1"/>
</dbReference>
<evidence type="ECO:0000256" key="3">
    <source>
        <dbReference type="PROSITE-ProRule" id="PRU00023"/>
    </source>
</evidence>
<evidence type="ECO:0000313" key="5">
    <source>
        <dbReference type="EMBL" id="PNH06520.1"/>
    </source>
</evidence>
<evidence type="ECO:0000313" key="6">
    <source>
        <dbReference type="Proteomes" id="UP000236333"/>
    </source>
</evidence>
<sequence>MQPAPAPSSERESEASPTPVDGGTLLPPTLPPEGSLQTALQTLTLGESAAPTADTSHVQQLINHGADVNAHDNNGWTPLHTAAYHGQEEIVRILLAASADVNARNKAEETPLHLAAKWPQDRVVEAAADLGRIKTRIAAQIWPVR</sequence>
<dbReference type="Pfam" id="PF12796">
    <property type="entry name" value="Ank_2"/>
    <property type="match status" value="1"/>
</dbReference>
<gene>
    <name evidence="5" type="ORF">TSOC_007099</name>
</gene>
<protein>
    <submittedName>
        <fullName evidence="5">Ankyrin repeat domain-containing protein 11</fullName>
    </submittedName>
</protein>
<accession>A0A2J8A1Y5</accession>